<accession>A0ABP0VEC1</accession>
<feature type="region of interest" description="Disordered" evidence="1">
    <location>
        <begin position="1"/>
        <end position="34"/>
    </location>
</feature>
<evidence type="ECO:0000256" key="1">
    <source>
        <dbReference type="SAM" id="MobiDB-lite"/>
    </source>
</evidence>
<dbReference type="EMBL" id="CAXAQS010000708">
    <property type="protein sequence ID" value="CAK9252801.1"/>
    <property type="molecule type" value="Genomic_DNA"/>
</dbReference>
<dbReference type="Proteomes" id="UP001497444">
    <property type="component" value="Unassembled WGS sequence"/>
</dbReference>
<keyword evidence="3" id="KW-1185">Reference proteome</keyword>
<organism evidence="2 3">
    <name type="scientific">Sphagnum jensenii</name>
    <dbReference type="NCBI Taxonomy" id="128206"/>
    <lineage>
        <taxon>Eukaryota</taxon>
        <taxon>Viridiplantae</taxon>
        <taxon>Streptophyta</taxon>
        <taxon>Embryophyta</taxon>
        <taxon>Bryophyta</taxon>
        <taxon>Sphagnophytina</taxon>
        <taxon>Sphagnopsida</taxon>
        <taxon>Sphagnales</taxon>
        <taxon>Sphagnaceae</taxon>
        <taxon>Sphagnum</taxon>
    </lineage>
</organism>
<feature type="compositionally biased region" description="Polar residues" evidence="1">
    <location>
        <begin position="15"/>
        <end position="33"/>
    </location>
</feature>
<evidence type="ECO:0000313" key="3">
    <source>
        <dbReference type="Proteomes" id="UP001497444"/>
    </source>
</evidence>
<evidence type="ECO:0000313" key="2">
    <source>
        <dbReference type="EMBL" id="CAK9252801.1"/>
    </source>
</evidence>
<protein>
    <submittedName>
        <fullName evidence="2">Uncharacterized protein</fullName>
    </submittedName>
</protein>
<sequence length="79" mass="8665">MSLASLAPSADSKMTETPSTLPAQTSTATSNLQGKVGVTAYRVTRYTRGSADTDVKTLLDRTTPWRPPLFHVLRRSRSR</sequence>
<gene>
    <name evidence="2" type="ORF">CSSPJE1EN1_LOCUS28179</name>
</gene>
<comment type="caution">
    <text evidence="2">The sequence shown here is derived from an EMBL/GenBank/DDBJ whole genome shotgun (WGS) entry which is preliminary data.</text>
</comment>
<name>A0ABP0VEC1_9BRYO</name>
<proteinExistence type="predicted"/>
<reference evidence="2" key="1">
    <citation type="submission" date="2024-02" db="EMBL/GenBank/DDBJ databases">
        <authorList>
            <consortium name="ELIXIR-Norway"/>
            <consortium name="Elixir Norway"/>
        </authorList>
    </citation>
    <scope>NUCLEOTIDE SEQUENCE</scope>
</reference>